<dbReference type="STRING" id="1392247.A0A3N4KQC3"/>
<dbReference type="AlphaFoldDB" id="A0A3N4KQC3"/>
<dbReference type="Proteomes" id="UP000277580">
    <property type="component" value="Unassembled WGS sequence"/>
</dbReference>
<dbReference type="OrthoDB" id="5334244at2759"/>
<gene>
    <name evidence="2" type="ORF">P167DRAFT_546204</name>
</gene>
<accession>A0A3N4KQC3</accession>
<dbReference type="EMBL" id="ML119134">
    <property type="protein sequence ID" value="RPB11639.1"/>
    <property type="molecule type" value="Genomic_DNA"/>
</dbReference>
<name>A0A3N4KQC3_9PEZI</name>
<reference evidence="2 3" key="1">
    <citation type="journal article" date="2018" name="Nat. Ecol. Evol.">
        <title>Pezizomycetes genomes reveal the molecular basis of ectomycorrhizal truffle lifestyle.</title>
        <authorList>
            <person name="Murat C."/>
            <person name="Payen T."/>
            <person name="Noel B."/>
            <person name="Kuo A."/>
            <person name="Morin E."/>
            <person name="Chen J."/>
            <person name="Kohler A."/>
            <person name="Krizsan K."/>
            <person name="Balestrini R."/>
            <person name="Da Silva C."/>
            <person name="Montanini B."/>
            <person name="Hainaut M."/>
            <person name="Levati E."/>
            <person name="Barry K.W."/>
            <person name="Belfiori B."/>
            <person name="Cichocki N."/>
            <person name="Clum A."/>
            <person name="Dockter R.B."/>
            <person name="Fauchery L."/>
            <person name="Guy J."/>
            <person name="Iotti M."/>
            <person name="Le Tacon F."/>
            <person name="Lindquist E.A."/>
            <person name="Lipzen A."/>
            <person name="Malagnac F."/>
            <person name="Mello A."/>
            <person name="Molinier V."/>
            <person name="Miyauchi S."/>
            <person name="Poulain J."/>
            <person name="Riccioni C."/>
            <person name="Rubini A."/>
            <person name="Sitrit Y."/>
            <person name="Splivallo R."/>
            <person name="Traeger S."/>
            <person name="Wang M."/>
            <person name="Zifcakova L."/>
            <person name="Wipf D."/>
            <person name="Zambonelli A."/>
            <person name="Paolocci F."/>
            <person name="Nowrousian M."/>
            <person name="Ottonello S."/>
            <person name="Baldrian P."/>
            <person name="Spatafora J.W."/>
            <person name="Henrissat B."/>
            <person name="Nagy L.G."/>
            <person name="Aury J.M."/>
            <person name="Wincker P."/>
            <person name="Grigoriev I.V."/>
            <person name="Bonfante P."/>
            <person name="Martin F.M."/>
        </authorList>
    </citation>
    <scope>NUCLEOTIDE SEQUENCE [LARGE SCALE GENOMIC DNA]</scope>
    <source>
        <strain evidence="2 3">CCBAS932</strain>
    </source>
</reference>
<dbReference type="InParanoid" id="A0A3N4KQC3"/>
<feature type="compositionally biased region" description="Acidic residues" evidence="1">
    <location>
        <begin position="123"/>
        <end position="133"/>
    </location>
</feature>
<protein>
    <submittedName>
        <fullName evidence="2">Uncharacterized protein</fullName>
    </submittedName>
</protein>
<feature type="region of interest" description="Disordered" evidence="1">
    <location>
        <begin position="20"/>
        <end position="166"/>
    </location>
</feature>
<keyword evidence="3" id="KW-1185">Reference proteome</keyword>
<evidence type="ECO:0000256" key="1">
    <source>
        <dbReference type="SAM" id="MobiDB-lite"/>
    </source>
</evidence>
<proteinExistence type="predicted"/>
<feature type="compositionally biased region" description="Basic and acidic residues" evidence="1">
    <location>
        <begin position="138"/>
        <end position="159"/>
    </location>
</feature>
<feature type="compositionally biased region" description="Polar residues" evidence="1">
    <location>
        <begin position="37"/>
        <end position="47"/>
    </location>
</feature>
<feature type="compositionally biased region" description="Basic and acidic residues" evidence="1">
    <location>
        <begin position="58"/>
        <end position="80"/>
    </location>
</feature>
<evidence type="ECO:0000313" key="3">
    <source>
        <dbReference type="Proteomes" id="UP000277580"/>
    </source>
</evidence>
<sequence>MRSVLHLPRFFLLTRTAAPSAATTRVTLSVPRRRSFTRSLATPSTSGYGDADQTGESAHPERAGSRPRIDTEHPGREPVDGGKGTGSGGTAETGSSSKHSTKSYGKGYGEATSDTSHGKGWSEYDDDRAEGDSAEVQQHNREMDKRYDHKKTGPDEKVGKGFWNGE</sequence>
<organism evidence="2 3">
    <name type="scientific">Morchella conica CCBAS932</name>
    <dbReference type="NCBI Taxonomy" id="1392247"/>
    <lineage>
        <taxon>Eukaryota</taxon>
        <taxon>Fungi</taxon>
        <taxon>Dikarya</taxon>
        <taxon>Ascomycota</taxon>
        <taxon>Pezizomycotina</taxon>
        <taxon>Pezizomycetes</taxon>
        <taxon>Pezizales</taxon>
        <taxon>Morchellaceae</taxon>
        <taxon>Morchella</taxon>
    </lineage>
</organism>
<feature type="compositionally biased region" description="Gly residues" evidence="1">
    <location>
        <begin position="81"/>
        <end position="91"/>
    </location>
</feature>
<evidence type="ECO:0000313" key="2">
    <source>
        <dbReference type="EMBL" id="RPB11639.1"/>
    </source>
</evidence>